<dbReference type="Pfam" id="PF20434">
    <property type="entry name" value="BD-FAE"/>
    <property type="match status" value="1"/>
</dbReference>
<keyword evidence="2" id="KW-0472">Membrane</keyword>
<protein>
    <submittedName>
        <fullName evidence="4">Alpha/beta hydrolase fold domain-containing protein</fullName>
    </submittedName>
</protein>
<dbReference type="Proteomes" id="UP000339690">
    <property type="component" value="Chromosome"/>
</dbReference>
<feature type="transmembrane region" description="Helical" evidence="2">
    <location>
        <begin position="7"/>
        <end position="26"/>
    </location>
</feature>
<evidence type="ECO:0000313" key="5">
    <source>
        <dbReference type="Proteomes" id="UP000339690"/>
    </source>
</evidence>
<dbReference type="GO" id="GO:0016787">
    <property type="term" value="F:hydrolase activity"/>
    <property type="evidence" value="ECO:0007669"/>
    <property type="project" value="UniProtKB-KW"/>
</dbReference>
<dbReference type="InterPro" id="IPR050300">
    <property type="entry name" value="GDXG_lipolytic_enzyme"/>
</dbReference>
<evidence type="ECO:0000259" key="3">
    <source>
        <dbReference type="Pfam" id="PF20434"/>
    </source>
</evidence>
<sequence>MKSSVLLSYMGAFALCILTILNLFLIKAQLHMGITLIIFYSLVLVGVGVHYKKGRLKVNPSTKLLLMLAVFAIISELVWIRDQVYGFAILSNLLHLITFLFMFAFVLKSSFYQKPFKFRSILGKWKMIIVILITILGTVLMVFLLINQISPRPLVSSLQSSKGITNSYNAEESKETVLDDGNIYINDILYDDKYPNSYLDIYQTVHNPDTAPTFILIHGGGYIWGDKTGDGQNGDDSGVIAYIQKVLDRGYNVIAINYTFAPEYNYPIPLKQVSAAVSFLKQNVEKYDLNMNNVVIAGQSAGAQLAGQFVNIQTNSDYADEMEIQPVLSASDIKAVVFNSGLYDPSRFDETDSVVSDYRFNIMGRAYFNVNTFEGNKDVEQSNVIKHVTKHFPPTFMSDGNTKTFNDQAKDLKAKFTKLGVKHQLNIYSKNVVELPHGFEKKGSKYAKENLKMQMDFLDTVVKK</sequence>
<evidence type="ECO:0000313" key="4">
    <source>
        <dbReference type="EMBL" id="QGH33564.1"/>
    </source>
</evidence>
<dbReference type="SUPFAM" id="SSF53474">
    <property type="entry name" value="alpha/beta-Hydrolases"/>
    <property type="match status" value="1"/>
</dbReference>
<keyword evidence="1 4" id="KW-0378">Hydrolase</keyword>
<dbReference type="InterPro" id="IPR029058">
    <property type="entry name" value="AB_hydrolase_fold"/>
</dbReference>
<keyword evidence="5" id="KW-1185">Reference proteome</keyword>
<feature type="transmembrane region" description="Helical" evidence="2">
    <location>
        <begin position="32"/>
        <end position="51"/>
    </location>
</feature>
<dbReference type="PANTHER" id="PTHR48081">
    <property type="entry name" value="AB HYDROLASE SUPERFAMILY PROTEIN C4A8.06C"/>
    <property type="match status" value="1"/>
</dbReference>
<dbReference type="PANTHER" id="PTHR48081:SF6">
    <property type="entry name" value="PEPTIDASE S9 PROLYL OLIGOPEPTIDASE CATALYTIC DOMAIN-CONTAINING PROTEIN"/>
    <property type="match status" value="1"/>
</dbReference>
<name>A0A5Q2TFI8_9BACI</name>
<proteinExistence type="predicted"/>
<organism evidence="4 5">
    <name type="scientific">Gracilibacillus salitolerans</name>
    <dbReference type="NCBI Taxonomy" id="2663022"/>
    <lineage>
        <taxon>Bacteria</taxon>
        <taxon>Bacillati</taxon>
        <taxon>Bacillota</taxon>
        <taxon>Bacilli</taxon>
        <taxon>Bacillales</taxon>
        <taxon>Bacillaceae</taxon>
        <taxon>Gracilibacillus</taxon>
    </lineage>
</organism>
<dbReference type="Gene3D" id="3.40.50.1820">
    <property type="entry name" value="alpha/beta hydrolase"/>
    <property type="match status" value="1"/>
</dbReference>
<evidence type="ECO:0000256" key="2">
    <source>
        <dbReference type="SAM" id="Phobius"/>
    </source>
</evidence>
<gene>
    <name evidence="4" type="ORF">GI584_05840</name>
</gene>
<feature type="transmembrane region" description="Helical" evidence="2">
    <location>
        <begin position="63"/>
        <end position="80"/>
    </location>
</feature>
<dbReference type="EMBL" id="CP045915">
    <property type="protein sequence ID" value="QGH33564.1"/>
    <property type="molecule type" value="Genomic_DNA"/>
</dbReference>
<dbReference type="AlphaFoldDB" id="A0A5Q2TFI8"/>
<keyword evidence="2" id="KW-1133">Transmembrane helix</keyword>
<dbReference type="RefSeq" id="WP_153790586.1">
    <property type="nucleotide sequence ID" value="NZ_CP045915.1"/>
</dbReference>
<evidence type="ECO:0000256" key="1">
    <source>
        <dbReference type="ARBA" id="ARBA00022801"/>
    </source>
</evidence>
<reference evidence="4 5" key="1">
    <citation type="submission" date="2019-11" db="EMBL/GenBank/DDBJ databases">
        <title>Gracilibacillus salitolerans sp. nov., a moderate halophile isolated from a saline soil in northwest China.</title>
        <authorList>
            <person name="Gan L."/>
        </authorList>
    </citation>
    <scope>NUCLEOTIDE SEQUENCE [LARGE SCALE GENOMIC DNA]</scope>
    <source>
        <strain evidence="4 5">SCU50</strain>
    </source>
</reference>
<accession>A0A5Q2TFI8</accession>
<keyword evidence="2" id="KW-0812">Transmembrane</keyword>
<feature type="transmembrane region" description="Helical" evidence="2">
    <location>
        <begin position="127"/>
        <end position="146"/>
    </location>
</feature>
<feature type="domain" description="BD-FAE-like" evidence="3">
    <location>
        <begin position="199"/>
        <end position="404"/>
    </location>
</feature>
<feature type="transmembrane region" description="Helical" evidence="2">
    <location>
        <begin position="86"/>
        <end position="107"/>
    </location>
</feature>
<dbReference type="InterPro" id="IPR049492">
    <property type="entry name" value="BD-FAE-like_dom"/>
</dbReference>
<dbReference type="KEGG" id="grc:GI584_05840"/>